<dbReference type="Pfam" id="PF00249">
    <property type="entry name" value="Myb_DNA-binding"/>
    <property type="match status" value="1"/>
</dbReference>
<dbReference type="AlphaFoldDB" id="A0AAX4KNA7"/>
<dbReference type="GO" id="GO:0042796">
    <property type="term" value="P:snRNA transcription by RNA polymerase III"/>
    <property type="evidence" value="ECO:0007669"/>
    <property type="project" value="TreeGrafter"/>
</dbReference>
<keyword evidence="1" id="KW-0805">Transcription regulation</keyword>
<dbReference type="EMBL" id="CP144089">
    <property type="protein sequence ID" value="WWD07005.1"/>
    <property type="molecule type" value="Genomic_DNA"/>
</dbReference>
<evidence type="ECO:0000313" key="8">
    <source>
        <dbReference type="EMBL" id="WWD07005.1"/>
    </source>
</evidence>
<dbReference type="RefSeq" id="XP_066084972.1">
    <property type="nucleotide sequence ID" value="XM_066228875.1"/>
</dbReference>
<name>A0AAX4KNA7_9TREE</name>
<feature type="domain" description="Myb-like" evidence="6">
    <location>
        <begin position="129"/>
        <end position="174"/>
    </location>
</feature>
<sequence length="394" mass="43372">MSECEESFDCSASKLSAVRRPWTAEEDSTLIAAVNQYGSSRGPGSAWSVISKSVGGHRTNKDCRKRWFHSLDPNLRKGKWSREEDEKLKKLYGEMGPQWKEIALKIPGRKDDQVSKRWRDVLDPKLTPKVPWASLEDALLLQLFEAHGPKWTIIADHLPGRSPLACRNRSRKYLKTASKHRDQDPQDSDPSPGDLVQSSAADDSDSSTSVDMFLNWPFPDIPDESHSAPNALQFDYNIYHPPVTTESVLSGGTGIADNSHLGNTQEPFDIGSGDIKHSDQLGTEAISQWIASLSTDLSTVKPSNISEPVAHSQYDNQQMQPIQVSNNHPQPAVSDIWALLLALDSGQEFVNVDAGLLRGLLSDATHSSLRILGDMASHDNVGSTSATHYGPDQT</sequence>
<dbReference type="GO" id="GO:0042795">
    <property type="term" value="P:snRNA transcription by RNA polymerase II"/>
    <property type="evidence" value="ECO:0007669"/>
    <property type="project" value="TreeGrafter"/>
</dbReference>
<feature type="domain" description="HTH myb-type" evidence="7">
    <location>
        <begin position="129"/>
        <end position="178"/>
    </location>
</feature>
<dbReference type="InterPro" id="IPR017930">
    <property type="entry name" value="Myb_dom"/>
</dbReference>
<dbReference type="InterPro" id="IPR051575">
    <property type="entry name" value="Myb-like_DNA-bd"/>
</dbReference>
<dbReference type="SMART" id="SM00717">
    <property type="entry name" value="SANT"/>
    <property type="match status" value="3"/>
</dbReference>
<accession>A0AAX4KNA7</accession>
<dbReference type="PANTHER" id="PTHR46621">
    <property type="entry name" value="SNRNA-ACTIVATING PROTEIN COMPLEX SUBUNIT 4"/>
    <property type="match status" value="1"/>
</dbReference>
<dbReference type="SUPFAM" id="SSF46689">
    <property type="entry name" value="Homeodomain-like"/>
    <property type="match status" value="2"/>
</dbReference>
<feature type="domain" description="Myb-like" evidence="6">
    <location>
        <begin position="72"/>
        <end position="122"/>
    </location>
</feature>
<dbReference type="KEGG" id="ker:91103903"/>
<feature type="domain" description="HTH myb-type" evidence="7">
    <location>
        <begin position="18"/>
        <end position="67"/>
    </location>
</feature>
<keyword evidence="2" id="KW-0238">DNA-binding</keyword>
<dbReference type="Pfam" id="PF13921">
    <property type="entry name" value="Myb_DNA-bind_6"/>
    <property type="match status" value="1"/>
</dbReference>
<feature type="region of interest" description="Disordered" evidence="5">
    <location>
        <begin position="174"/>
        <end position="208"/>
    </location>
</feature>
<evidence type="ECO:0000256" key="4">
    <source>
        <dbReference type="ARBA" id="ARBA00023242"/>
    </source>
</evidence>
<evidence type="ECO:0000256" key="5">
    <source>
        <dbReference type="SAM" id="MobiDB-lite"/>
    </source>
</evidence>
<feature type="domain" description="Myb-like" evidence="6">
    <location>
        <begin position="14"/>
        <end position="71"/>
    </location>
</feature>
<keyword evidence="3" id="KW-0804">Transcription</keyword>
<dbReference type="GO" id="GO:0000978">
    <property type="term" value="F:RNA polymerase II cis-regulatory region sequence-specific DNA binding"/>
    <property type="evidence" value="ECO:0007669"/>
    <property type="project" value="TreeGrafter"/>
</dbReference>
<evidence type="ECO:0000256" key="3">
    <source>
        <dbReference type="ARBA" id="ARBA00023163"/>
    </source>
</evidence>
<evidence type="ECO:0000313" key="9">
    <source>
        <dbReference type="Proteomes" id="UP001358614"/>
    </source>
</evidence>
<dbReference type="GeneID" id="91103903"/>
<dbReference type="Gene3D" id="1.10.10.60">
    <property type="entry name" value="Homeodomain-like"/>
    <property type="match status" value="3"/>
</dbReference>
<dbReference type="PROSITE" id="PS51294">
    <property type="entry name" value="HTH_MYB"/>
    <property type="match status" value="3"/>
</dbReference>
<dbReference type="GO" id="GO:0001006">
    <property type="term" value="F:RNA polymerase III type 3 promoter sequence-specific DNA binding"/>
    <property type="evidence" value="ECO:0007669"/>
    <property type="project" value="TreeGrafter"/>
</dbReference>
<evidence type="ECO:0000259" key="6">
    <source>
        <dbReference type="PROSITE" id="PS50090"/>
    </source>
</evidence>
<dbReference type="CDD" id="cd00167">
    <property type="entry name" value="SANT"/>
    <property type="match status" value="3"/>
</dbReference>
<gene>
    <name evidence="8" type="ORF">V865_005102</name>
</gene>
<evidence type="ECO:0000256" key="1">
    <source>
        <dbReference type="ARBA" id="ARBA00023015"/>
    </source>
</evidence>
<keyword evidence="9" id="KW-1185">Reference proteome</keyword>
<dbReference type="PROSITE" id="PS50090">
    <property type="entry name" value="MYB_LIKE"/>
    <property type="match status" value="3"/>
</dbReference>
<evidence type="ECO:0000256" key="2">
    <source>
        <dbReference type="ARBA" id="ARBA00023125"/>
    </source>
</evidence>
<proteinExistence type="predicted"/>
<dbReference type="InterPro" id="IPR001005">
    <property type="entry name" value="SANT/Myb"/>
</dbReference>
<evidence type="ECO:0000259" key="7">
    <source>
        <dbReference type="PROSITE" id="PS51294"/>
    </source>
</evidence>
<dbReference type="GO" id="GO:0019185">
    <property type="term" value="C:snRNA-activating protein complex"/>
    <property type="evidence" value="ECO:0007669"/>
    <property type="project" value="TreeGrafter"/>
</dbReference>
<dbReference type="Proteomes" id="UP001358614">
    <property type="component" value="Chromosome 1"/>
</dbReference>
<keyword evidence="4" id="KW-0539">Nucleus</keyword>
<reference evidence="8 9" key="1">
    <citation type="submission" date="2024-01" db="EMBL/GenBank/DDBJ databases">
        <title>Comparative genomics of Cryptococcus and Kwoniella reveals pathogenesis evolution and contrasting modes of karyotype evolution via chromosome fusion or intercentromeric recombination.</title>
        <authorList>
            <person name="Coelho M.A."/>
            <person name="David-Palma M."/>
            <person name="Shea T."/>
            <person name="Bowers K."/>
            <person name="McGinley-Smith S."/>
            <person name="Mohammad A.W."/>
            <person name="Gnirke A."/>
            <person name="Yurkov A.M."/>
            <person name="Nowrousian M."/>
            <person name="Sun S."/>
            <person name="Cuomo C.A."/>
            <person name="Heitman J."/>
        </authorList>
    </citation>
    <scope>NUCLEOTIDE SEQUENCE [LARGE SCALE GENOMIC DNA]</scope>
    <source>
        <strain evidence="8 9">PYCC6329</strain>
    </source>
</reference>
<feature type="compositionally biased region" description="Low complexity" evidence="5">
    <location>
        <begin position="188"/>
        <end position="208"/>
    </location>
</feature>
<dbReference type="InterPro" id="IPR009057">
    <property type="entry name" value="Homeodomain-like_sf"/>
</dbReference>
<protein>
    <submittedName>
        <fullName evidence="8">Uncharacterized protein</fullName>
    </submittedName>
</protein>
<dbReference type="PANTHER" id="PTHR46621:SF1">
    <property type="entry name" value="SNRNA-ACTIVATING PROTEIN COMPLEX SUBUNIT 4"/>
    <property type="match status" value="1"/>
</dbReference>
<organism evidence="8 9">
    <name type="scientific">Kwoniella europaea PYCC6329</name>
    <dbReference type="NCBI Taxonomy" id="1423913"/>
    <lineage>
        <taxon>Eukaryota</taxon>
        <taxon>Fungi</taxon>
        <taxon>Dikarya</taxon>
        <taxon>Basidiomycota</taxon>
        <taxon>Agaricomycotina</taxon>
        <taxon>Tremellomycetes</taxon>
        <taxon>Tremellales</taxon>
        <taxon>Cryptococcaceae</taxon>
        <taxon>Kwoniella</taxon>
    </lineage>
</organism>
<feature type="domain" description="HTH myb-type" evidence="7">
    <location>
        <begin position="72"/>
        <end position="126"/>
    </location>
</feature>